<feature type="compositionally biased region" description="Low complexity" evidence="5">
    <location>
        <begin position="26"/>
        <end position="45"/>
    </location>
</feature>
<accession>A0A498CQ73</accession>
<dbReference type="EMBL" id="RCHT01000002">
    <property type="protein sequence ID" value="RLL13815.1"/>
    <property type="molecule type" value="Genomic_DNA"/>
</dbReference>
<gene>
    <name evidence="7" type="ORF">D4A47_02700</name>
</gene>
<evidence type="ECO:0000256" key="1">
    <source>
        <dbReference type="ARBA" id="ARBA00004196"/>
    </source>
</evidence>
<dbReference type="PANTHER" id="PTHR33376:SF4">
    <property type="entry name" value="SIALIC ACID-BINDING PERIPLASMIC PROTEIN SIAP"/>
    <property type="match status" value="1"/>
</dbReference>
<organism evidence="7 8">
    <name type="scientific">Anaerotruncus massiliensis</name>
    <name type="common">ex Liu et al. 2021</name>
    <dbReference type="NCBI Taxonomy" id="2321404"/>
    <lineage>
        <taxon>Bacteria</taxon>
        <taxon>Bacillati</taxon>
        <taxon>Bacillota</taxon>
        <taxon>Clostridia</taxon>
        <taxon>Eubacteriales</taxon>
        <taxon>Oscillospiraceae</taxon>
        <taxon>Anaerotruncus</taxon>
    </lineage>
</organism>
<dbReference type="Pfam" id="PF03480">
    <property type="entry name" value="DctP"/>
    <property type="match status" value="1"/>
</dbReference>
<dbReference type="InterPro" id="IPR004682">
    <property type="entry name" value="TRAP_DctP"/>
</dbReference>
<comment type="caution">
    <text evidence="7">The sequence shown here is derived from an EMBL/GenBank/DDBJ whole genome shotgun (WGS) entry which is preliminary data.</text>
</comment>
<dbReference type="PANTHER" id="PTHR33376">
    <property type="match status" value="1"/>
</dbReference>
<proteinExistence type="inferred from homology"/>
<evidence type="ECO:0000313" key="8">
    <source>
        <dbReference type="Proteomes" id="UP000276301"/>
    </source>
</evidence>
<evidence type="ECO:0000256" key="2">
    <source>
        <dbReference type="ARBA" id="ARBA00009023"/>
    </source>
</evidence>
<feature type="signal peptide" evidence="6">
    <location>
        <begin position="1"/>
        <end position="22"/>
    </location>
</feature>
<evidence type="ECO:0000256" key="3">
    <source>
        <dbReference type="ARBA" id="ARBA00022448"/>
    </source>
</evidence>
<protein>
    <submittedName>
        <fullName evidence="7">TRAP transporter substrate-binding protein</fullName>
    </submittedName>
</protein>
<dbReference type="GO" id="GO:0055085">
    <property type="term" value="P:transmembrane transport"/>
    <property type="evidence" value="ECO:0007669"/>
    <property type="project" value="InterPro"/>
</dbReference>
<dbReference type="InterPro" id="IPR038404">
    <property type="entry name" value="TRAP_DctP_sf"/>
</dbReference>
<dbReference type="Proteomes" id="UP000276301">
    <property type="component" value="Unassembled WGS sequence"/>
</dbReference>
<feature type="region of interest" description="Disordered" evidence="5">
    <location>
        <begin position="26"/>
        <end position="46"/>
    </location>
</feature>
<dbReference type="NCBIfam" id="NF037995">
    <property type="entry name" value="TRAP_S1"/>
    <property type="match status" value="1"/>
</dbReference>
<keyword evidence="4 6" id="KW-0732">Signal</keyword>
<comment type="subcellular location">
    <subcellularLocation>
        <location evidence="1">Cell envelope</location>
    </subcellularLocation>
</comment>
<dbReference type="RefSeq" id="WP_121586037.1">
    <property type="nucleotide sequence ID" value="NZ_RCHT01000002.1"/>
</dbReference>
<dbReference type="Gene3D" id="3.40.190.170">
    <property type="entry name" value="Bacterial extracellular solute-binding protein, family 7"/>
    <property type="match status" value="1"/>
</dbReference>
<dbReference type="PIRSF" id="PIRSF006470">
    <property type="entry name" value="DctB"/>
    <property type="match status" value="1"/>
</dbReference>
<feature type="chain" id="PRO_5039421842" evidence="6">
    <location>
        <begin position="23"/>
        <end position="353"/>
    </location>
</feature>
<dbReference type="NCBIfam" id="TIGR00787">
    <property type="entry name" value="dctP"/>
    <property type="match status" value="1"/>
</dbReference>
<dbReference type="CDD" id="cd13603">
    <property type="entry name" value="PBP2_TRAP_Siap_TeaA_like"/>
    <property type="match status" value="1"/>
</dbReference>
<evidence type="ECO:0000313" key="7">
    <source>
        <dbReference type="EMBL" id="RLL13815.1"/>
    </source>
</evidence>
<comment type="similarity">
    <text evidence="2">Belongs to the bacterial solute-binding protein 7 family.</text>
</comment>
<evidence type="ECO:0000256" key="5">
    <source>
        <dbReference type="SAM" id="MobiDB-lite"/>
    </source>
</evidence>
<reference evidence="7 8" key="1">
    <citation type="submission" date="2018-10" db="EMBL/GenBank/DDBJ databases">
        <title>Anaerotruncus faecis sp. nov., isolated from human feces.</title>
        <authorList>
            <person name="Wang Y.-J."/>
        </authorList>
    </citation>
    <scope>NUCLEOTIDE SEQUENCE [LARGE SCALE GENOMIC DNA]</scope>
    <source>
        <strain evidence="7 8">22A2-44</strain>
    </source>
</reference>
<evidence type="ECO:0000256" key="4">
    <source>
        <dbReference type="ARBA" id="ARBA00022729"/>
    </source>
</evidence>
<dbReference type="GO" id="GO:0030288">
    <property type="term" value="C:outer membrane-bounded periplasmic space"/>
    <property type="evidence" value="ECO:0007669"/>
    <property type="project" value="InterPro"/>
</dbReference>
<sequence>MLKTVCSVLTVLVLILSLAACGAAPGGQPAAPAPGDAPADTEAPAQSVPDGAVTLKFGHVLAPGTPQHQGIAKFEELVEERTNGAVQIEIYPSSQLGDERELIEGMQMGTVDGYLGSTATMTAWIPDFMVFDIPFLFDGYEHEYKVMDGQLGDKLKEECLPLGVHVLTISDAGFSNIINNGHPIEKPEDAKGMNIRVMESPGLIAYMNALGANPVPMAMSEVFTALQNGTLDGGTWPVVVAYFNKFYTATDYMTLIDPIPTSIMTAMSESAWNSVPEEYHDILTQASIEATAYQRQVLAESIDSLTVVMEEEGVTIIRPDRDVWRDALQQKCLDAMVPKYVPQELIDMVNADK</sequence>
<dbReference type="PROSITE" id="PS51257">
    <property type="entry name" value="PROKAR_LIPOPROTEIN"/>
    <property type="match status" value="1"/>
</dbReference>
<keyword evidence="3" id="KW-0813">Transport</keyword>
<evidence type="ECO:0000256" key="6">
    <source>
        <dbReference type="SAM" id="SignalP"/>
    </source>
</evidence>
<dbReference type="SUPFAM" id="SSF53850">
    <property type="entry name" value="Periplasmic binding protein-like II"/>
    <property type="match status" value="1"/>
</dbReference>
<dbReference type="InterPro" id="IPR018389">
    <property type="entry name" value="DctP_fam"/>
</dbReference>
<keyword evidence="8" id="KW-1185">Reference proteome</keyword>
<dbReference type="AlphaFoldDB" id="A0A498CQ73"/>
<name>A0A498CQ73_9FIRM</name>